<proteinExistence type="predicted"/>
<dbReference type="InterPro" id="IPR013177">
    <property type="entry name" value="Ribosomal_mS38_C"/>
</dbReference>
<protein>
    <recommendedName>
        <fullName evidence="2">Ribosomal protein mS38 C-terminal domain-containing protein</fullName>
    </recommendedName>
</protein>
<organism evidence="3 4">
    <name type="scientific">Chloropicon primus</name>
    <dbReference type="NCBI Taxonomy" id="1764295"/>
    <lineage>
        <taxon>Eukaryota</taxon>
        <taxon>Viridiplantae</taxon>
        <taxon>Chlorophyta</taxon>
        <taxon>Chloropicophyceae</taxon>
        <taxon>Chloropicales</taxon>
        <taxon>Chloropicaceae</taxon>
        <taxon>Chloropicon</taxon>
    </lineage>
</organism>
<reference evidence="3 4" key="1">
    <citation type="submission" date="2018-07" db="EMBL/GenBank/DDBJ databases">
        <title>The complete nuclear genome of the prasinophyte Chloropicon primus (CCMP1205).</title>
        <authorList>
            <person name="Pombert J.-F."/>
            <person name="Otis C."/>
            <person name="Turmel M."/>
            <person name="Lemieux C."/>
        </authorList>
    </citation>
    <scope>NUCLEOTIDE SEQUENCE [LARGE SCALE GENOMIC DNA]</scope>
    <source>
        <strain evidence="3 4">CCMP1205</strain>
    </source>
</reference>
<dbReference type="AlphaFoldDB" id="A0A5B8MG54"/>
<evidence type="ECO:0000259" key="2">
    <source>
        <dbReference type="SMART" id="SM01155"/>
    </source>
</evidence>
<evidence type="ECO:0000313" key="4">
    <source>
        <dbReference type="Proteomes" id="UP000316726"/>
    </source>
</evidence>
<dbReference type="EMBL" id="CP031035">
    <property type="protein sequence ID" value="QDZ19403.1"/>
    <property type="molecule type" value="Genomic_DNA"/>
</dbReference>
<evidence type="ECO:0000313" key="3">
    <source>
        <dbReference type="EMBL" id="QDZ19403.1"/>
    </source>
</evidence>
<feature type="domain" description="Ribosomal protein mS38 C-terminal" evidence="2">
    <location>
        <begin position="192"/>
        <end position="222"/>
    </location>
</feature>
<keyword evidence="4" id="KW-1185">Reference proteome</keyword>
<gene>
    <name evidence="3" type="ORF">A3770_02p19210</name>
</gene>
<feature type="compositionally biased region" description="Basic residues" evidence="1">
    <location>
        <begin position="197"/>
        <end position="223"/>
    </location>
</feature>
<feature type="region of interest" description="Disordered" evidence="1">
    <location>
        <begin position="196"/>
        <end position="223"/>
    </location>
</feature>
<name>A0A5B8MG54_9CHLO</name>
<evidence type="ECO:0000256" key="1">
    <source>
        <dbReference type="SAM" id="MobiDB-lite"/>
    </source>
</evidence>
<sequence>MGSLAWRGKGGGVNRTIAAGWTRGYKTEQGGGHLLLSKVRPLGEEGRERLGGEGDRDARPFEVAARAWCPTLGDSWTGERLVGKVNATRTTTATATTTTTRTPRGVLEQALGGRTEVRGGNWLREAASGGTPLEVLPATLRAGALLGLVPKLASGPLLRSPLRGPSEAGAEPGVGGVADWIRVDYDEVEVIRAESVKRKRRSKMNKHKHRKRKKKAKFKKRKV</sequence>
<dbReference type="Pfam" id="PF08213">
    <property type="entry name" value="COX24_C"/>
    <property type="match status" value="1"/>
</dbReference>
<dbReference type="SMART" id="SM01155">
    <property type="entry name" value="DUF1713"/>
    <property type="match status" value="1"/>
</dbReference>
<accession>A0A5B8MG54</accession>
<dbReference type="Proteomes" id="UP000316726">
    <property type="component" value="Chromosome 2"/>
</dbReference>